<protein>
    <submittedName>
        <fullName evidence="5">Transcriptional regulator</fullName>
    </submittedName>
</protein>
<dbReference type="PANTHER" id="PTHR33204">
    <property type="entry name" value="TRANSCRIPTIONAL REGULATOR, MARR FAMILY"/>
    <property type="match status" value="1"/>
</dbReference>
<proteinExistence type="predicted"/>
<evidence type="ECO:0000256" key="1">
    <source>
        <dbReference type="ARBA" id="ARBA00023015"/>
    </source>
</evidence>
<sequence>MRHTYREIDACGVKVALKLLAGKWTPIIFYHLGAGPLRFTELWHEIPRVSKKVLVVQLRQLEEAGLVARSVHNGFPPEVSYQLTPKGAGLVPIMQSLDQWAMTHITEAVHIA</sequence>
<gene>
    <name evidence="5" type="ORF">EI293_01330</name>
</gene>
<dbReference type="InterPro" id="IPR036388">
    <property type="entry name" value="WH-like_DNA-bd_sf"/>
</dbReference>
<feature type="domain" description="HTH hxlR-type" evidence="4">
    <location>
        <begin position="11"/>
        <end position="109"/>
    </location>
</feature>
<evidence type="ECO:0000259" key="4">
    <source>
        <dbReference type="PROSITE" id="PS51118"/>
    </source>
</evidence>
<keyword evidence="6" id="KW-1185">Reference proteome</keyword>
<dbReference type="AlphaFoldDB" id="A0A3R9PTU7"/>
<accession>A0A3R9PTU7</accession>
<evidence type="ECO:0000256" key="2">
    <source>
        <dbReference type="ARBA" id="ARBA00023125"/>
    </source>
</evidence>
<keyword evidence="2" id="KW-0238">DNA-binding</keyword>
<evidence type="ECO:0000313" key="6">
    <source>
        <dbReference type="Proteomes" id="UP000270291"/>
    </source>
</evidence>
<dbReference type="OrthoDB" id="8231503at2"/>
<dbReference type="PANTHER" id="PTHR33204:SF29">
    <property type="entry name" value="TRANSCRIPTIONAL REGULATOR"/>
    <property type="match status" value="1"/>
</dbReference>
<dbReference type="Pfam" id="PF01638">
    <property type="entry name" value="HxlR"/>
    <property type="match status" value="1"/>
</dbReference>
<organism evidence="5 6">
    <name type="scientific">Hymenobacter perfusus</name>
    <dbReference type="NCBI Taxonomy" id="1236770"/>
    <lineage>
        <taxon>Bacteria</taxon>
        <taxon>Pseudomonadati</taxon>
        <taxon>Bacteroidota</taxon>
        <taxon>Cytophagia</taxon>
        <taxon>Cytophagales</taxon>
        <taxon>Hymenobacteraceae</taxon>
        <taxon>Hymenobacter</taxon>
    </lineage>
</organism>
<dbReference type="SUPFAM" id="SSF46785">
    <property type="entry name" value="Winged helix' DNA-binding domain"/>
    <property type="match status" value="1"/>
</dbReference>
<dbReference type="GO" id="GO:0003677">
    <property type="term" value="F:DNA binding"/>
    <property type="evidence" value="ECO:0007669"/>
    <property type="project" value="UniProtKB-KW"/>
</dbReference>
<dbReference type="InterPro" id="IPR002577">
    <property type="entry name" value="HTH_HxlR"/>
</dbReference>
<evidence type="ECO:0000256" key="3">
    <source>
        <dbReference type="ARBA" id="ARBA00023163"/>
    </source>
</evidence>
<dbReference type="PROSITE" id="PS51118">
    <property type="entry name" value="HTH_HXLR"/>
    <property type="match status" value="1"/>
</dbReference>
<dbReference type="RefSeq" id="WP_125434982.1">
    <property type="nucleotide sequence ID" value="NZ_RWIU01000001.1"/>
</dbReference>
<keyword evidence="1" id="KW-0805">Transcription regulation</keyword>
<dbReference type="Gene3D" id="1.10.10.10">
    <property type="entry name" value="Winged helix-like DNA-binding domain superfamily/Winged helix DNA-binding domain"/>
    <property type="match status" value="1"/>
</dbReference>
<dbReference type="InterPro" id="IPR036390">
    <property type="entry name" value="WH_DNA-bd_sf"/>
</dbReference>
<evidence type="ECO:0000313" key="5">
    <source>
        <dbReference type="EMBL" id="RSK45847.1"/>
    </source>
</evidence>
<keyword evidence="3" id="KW-0804">Transcription</keyword>
<comment type="caution">
    <text evidence="5">The sequence shown here is derived from an EMBL/GenBank/DDBJ whole genome shotgun (WGS) entry which is preliminary data.</text>
</comment>
<name>A0A3R9PTU7_9BACT</name>
<dbReference type="EMBL" id="RWIU01000001">
    <property type="protein sequence ID" value="RSK45847.1"/>
    <property type="molecule type" value="Genomic_DNA"/>
</dbReference>
<dbReference type="Proteomes" id="UP000270291">
    <property type="component" value="Unassembled WGS sequence"/>
</dbReference>
<reference evidence="5 6" key="1">
    <citation type="submission" date="2018-12" db="EMBL/GenBank/DDBJ databases">
        <authorList>
            <person name="Feng G."/>
            <person name="Zhu H."/>
        </authorList>
    </citation>
    <scope>NUCLEOTIDE SEQUENCE [LARGE SCALE GENOMIC DNA]</scope>
    <source>
        <strain evidence="5 6">LMG 26000</strain>
    </source>
</reference>